<dbReference type="FunCoup" id="A0A448YEC6">
    <property type="interactions" value="520"/>
</dbReference>
<dbReference type="Pfam" id="PF10294">
    <property type="entry name" value="Methyltransf_16"/>
    <property type="match status" value="1"/>
</dbReference>
<dbReference type="GO" id="GO:0005737">
    <property type="term" value="C:cytoplasm"/>
    <property type="evidence" value="ECO:0007669"/>
    <property type="project" value="TreeGrafter"/>
</dbReference>
<organism evidence="1 2">
    <name type="scientific">Brettanomyces naardenensis</name>
    <name type="common">Yeast</name>
    <dbReference type="NCBI Taxonomy" id="13370"/>
    <lineage>
        <taxon>Eukaryota</taxon>
        <taxon>Fungi</taxon>
        <taxon>Dikarya</taxon>
        <taxon>Ascomycota</taxon>
        <taxon>Saccharomycotina</taxon>
        <taxon>Pichiomycetes</taxon>
        <taxon>Pichiales</taxon>
        <taxon>Pichiaceae</taxon>
        <taxon>Brettanomyces</taxon>
    </lineage>
</organism>
<proteinExistence type="predicted"/>
<dbReference type="EMBL" id="CAACVR010000001">
    <property type="protein sequence ID" value="VEU19293.1"/>
    <property type="molecule type" value="Genomic_DNA"/>
</dbReference>
<dbReference type="InterPro" id="IPR029063">
    <property type="entry name" value="SAM-dependent_MTases_sf"/>
</dbReference>
<dbReference type="PANTHER" id="PTHR14614">
    <property type="entry name" value="HEPATOCELLULAR CARCINOMA-ASSOCIATED ANTIGEN"/>
    <property type="match status" value="1"/>
</dbReference>
<keyword evidence="2" id="KW-1185">Reference proteome</keyword>
<name>A0A448YEC6_BRENA</name>
<dbReference type="STRING" id="13370.A0A448YEC6"/>
<dbReference type="Proteomes" id="UP000290900">
    <property type="component" value="Unassembled WGS sequence"/>
</dbReference>
<dbReference type="PANTHER" id="PTHR14614:SF130">
    <property type="entry name" value="PROTEIN-LYSINE N-METHYLTRANSFERASE EEF2KMT"/>
    <property type="match status" value="1"/>
</dbReference>
<dbReference type="SUPFAM" id="SSF53335">
    <property type="entry name" value="S-adenosyl-L-methionine-dependent methyltransferases"/>
    <property type="match status" value="1"/>
</dbReference>
<evidence type="ECO:0000313" key="1">
    <source>
        <dbReference type="EMBL" id="VEU19293.1"/>
    </source>
</evidence>
<dbReference type="GO" id="GO:0008757">
    <property type="term" value="F:S-adenosylmethionine-dependent methyltransferase activity"/>
    <property type="evidence" value="ECO:0007669"/>
    <property type="project" value="UniProtKB-ARBA"/>
</dbReference>
<dbReference type="AlphaFoldDB" id="A0A448YEC6"/>
<sequence>METLIRQLRQRVRVPLIDVDSWFDSQFPSLESQQKVLDQICLVSESNPYYAQRVVKTIIEKLERHMDADSVILDGYYEKLFEVMRASPSVPTDTDVLGYTLQADSEDPDKDKVVLIKESPDLISGMGTTGLRTWEASLFLSQWLLRDFRSSGSLTRKSFEGKTILELGCGTGFVGICLYKYFRDQMKGLIFTDGDTQLIDRISANLLLNDISIDSGDLKVCKLWWGEDDLPPIKIDTIVAADVTYDASVIPDLAGILAEAMSQDNGEYGRVDTAYIAATVRNPSTIEAWEEYLDNGQHDRIWDWQIIDSTENGKYLERNRWDCIWYPVGVAQIKIYEIRRVIDNLD</sequence>
<reference evidence="1 2" key="1">
    <citation type="submission" date="2018-12" db="EMBL/GenBank/DDBJ databases">
        <authorList>
            <person name="Tiukova I."/>
            <person name="Dainat J."/>
        </authorList>
    </citation>
    <scope>NUCLEOTIDE SEQUENCE [LARGE SCALE GENOMIC DNA]</scope>
</reference>
<dbReference type="OrthoDB" id="194386at2759"/>
<dbReference type="InterPro" id="IPR019410">
    <property type="entry name" value="Methyltransf_16"/>
</dbReference>
<gene>
    <name evidence="1" type="ORF">BRENAR_LOCUS32</name>
</gene>
<dbReference type="InParanoid" id="A0A448YEC6"/>
<dbReference type="Gene3D" id="3.40.50.150">
    <property type="entry name" value="Vaccinia Virus protein VP39"/>
    <property type="match status" value="1"/>
</dbReference>
<evidence type="ECO:0000313" key="2">
    <source>
        <dbReference type="Proteomes" id="UP000290900"/>
    </source>
</evidence>
<accession>A0A448YEC6</accession>
<protein>
    <submittedName>
        <fullName evidence="1">DEKNAAC100240</fullName>
    </submittedName>
</protein>